<comment type="caution">
    <text evidence="1">The sequence shown here is derived from an EMBL/GenBank/DDBJ whole genome shotgun (WGS) entry which is preliminary data.</text>
</comment>
<evidence type="ECO:0000313" key="1">
    <source>
        <dbReference type="EMBL" id="KAA5837366.1"/>
    </source>
</evidence>
<dbReference type="SUPFAM" id="SSF53335">
    <property type="entry name" value="S-adenosyl-L-methionine-dependent methyltransferases"/>
    <property type="match status" value="1"/>
</dbReference>
<gene>
    <name evidence="1" type="ORF">F1721_03485</name>
</gene>
<dbReference type="OrthoDB" id="5175904at2"/>
<dbReference type="InterPro" id="IPR029063">
    <property type="entry name" value="SAM-dependent_MTases_sf"/>
</dbReference>
<reference evidence="1 2" key="1">
    <citation type="submission" date="2019-09" db="EMBL/GenBank/DDBJ databases">
        <title>Draft genome sequence of the thermophilic Saccharopolyspora hirsuta VKM Ac-666T.</title>
        <authorList>
            <person name="Lobastova T.G."/>
            <person name="Fokina V."/>
            <person name="Bragin E.Y."/>
            <person name="Shtratnikova V.Y."/>
            <person name="Starodumova I.P."/>
            <person name="Tarlachkov S.V."/>
            <person name="Donova M.V."/>
        </authorList>
    </citation>
    <scope>NUCLEOTIDE SEQUENCE [LARGE SCALE GENOMIC DNA]</scope>
    <source>
        <strain evidence="1 2">VKM Ac-666</strain>
    </source>
</reference>
<dbReference type="Gene3D" id="3.40.50.150">
    <property type="entry name" value="Vaccinia Virus protein VP39"/>
    <property type="match status" value="1"/>
</dbReference>
<evidence type="ECO:0008006" key="3">
    <source>
        <dbReference type="Google" id="ProtNLM"/>
    </source>
</evidence>
<sequence length="259" mass="27936">MDVESPNAARMYDYYLGGNANFAADREAAERFLAVVPTGRQWAYANRSFLGRAVRFMISQGVDQFLDLGSGIPTVGNVHEIAHDADPNARVAYVDREPVAVAHAQALLADTPRVTITQADIRDPEAVLSAPGVAGLLDFTRPVGVLAVAILHFVPDEDDPVGIMGRYRAACVPGSYLALSHLSPVTFTDDQLSGGHEIYNRTSTPGTLRPRDQIADLLTGYDLVDPGLVLLPDWRPDDPVDPDDAARTNSYAAVGVLRQ</sequence>
<accession>A0A5M7C4S3</accession>
<protein>
    <recommendedName>
        <fullName evidence="3">SAM-dependent methyltransferase</fullName>
    </recommendedName>
</protein>
<organism evidence="1 2">
    <name type="scientific">Saccharopolyspora hirsuta</name>
    <dbReference type="NCBI Taxonomy" id="1837"/>
    <lineage>
        <taxon>Bacteria</taxon>
        <taxon>Bacillati</taxon>
        <taxon>Actinomycetota</taxon>
        <taxon>Actinomycetes</taxon>
        <taxon>Pseudonocardiales</taxon>
        <taxon>Pseudonocardiaceae</taxon>
        <taxon>Saccharopolyspora</taxon>
    </lineage>
</organism>
<dbReference type="Proteomes" id="UP000323946">
    <property type="component" value="Unassembled WGS sequence"/>
</dbReference>
<proteinExistence type="predicted"/>
<dbReference type="AlphaFoldDB" id="A0A5M7C4S3"/>
<dbReference type="PIRSF" id="PIRSF017393">
    <property type="entry name" value="MTase_SAV2177"/>
    <property type="match status" value="1"/>
</dbReference>
<dbReference type="EMBL" id="VWPH01000002">
    <property type="protein sequence ID" value="KAA5837366.1"/>
    <property type="molecule type" value="Genomic_DNA"/>
</dbReference>
<keyword evidence="2" id="KW-1185">Reference proteome</keyword>
<evidence type="ECO:0000313" key="2">
    <source>
        <dbReference type="Proteomes" id="UP000323946"/>
    </source>
</evidence>
<dbReference type="Pfam" id="PF04672">
    <property type="entry name" value="Methyltransf_19"/>
    <property type="match status" value="1"/>
</dbReference>
<name>A0A5M7C4S3_SACHI</name>
<dbReference type="InterPro" id="IPR006764">
    <property type="entry name" value="SAM_dep_MeTrfase_SAV2177_type"/>
</dbReference>